<feature type="region of interest" description="Disordered" evidence="1">
    <location>
        <begin position="494"/>
        <end position="521"/>
    </location>
</feature>
<dbReference type="Proteomes" id="UP000678393">
    <property type="component" value="Unassembled WGS sequence"/>
</dbReference>
<proteinExistence type="predicted"/>
<evidence type="ECO:0000256" key="1">
    <source>
        <dbReference type="SAM" id="MobiDB-lite"/>
    </source>
</evidence>
<evidence type="ECO:0000256" key="2">
    <source>
        <dbReference type="SAM" id="Phobius"/>
    </source>
</evidence>
<keyword evidence="2" id="KW-0472">Membrane</keyword>
<protein>
    <submittedName>
        <fullName evidence="3">Uncharacterized protein</fullName>
    </submittedName>
</protein>
<keyword evidence="2" id="KW-0812">Transmembrane</keyword>
<reference evidence="3" key="1">
    <citation type="submission" date="2021-04" db="EMBL/GenBank/DDBJ databases">
        <authorList>
            <consortium name="Molecular Ecology Group"/>
        </authorList>
    </citation>
    <scope>NUCLEOTIDE SEQUENCE</scope>
</reference>
<feature type="transmembrane region" description="Helical" evidence="2">
    <location>
        <begin position="108"/>
        <end position="133"/>
    </location>
</feature>
<gene>
    <name evidence="3" type="ORF">CUNI_LOCUS7607</name>
</gene>
<accession>A0A8S3YZB5</accession>
<name>A0A8S3YZB5_9EUPU</name>
<dbReference type="AlphaFoldDB" id="A0A8S3YZB5"/>
<dbReference type="EMBL" id="CAJHNH020001223">
    <property type="protein sequence ID" value="CAG5122049.1"/>
    <property type="molecule type" value="Genomic_DNA"/>
</dbReference>
<dbReference type="OrthoDB" id="6077063at2759"/>
<evidence type="ECO:0000313" key="3">
    <source>
        <dbReference type="EMBL" id="CAG5122049.1"/>
    </source>
</evidence>
<keyword evidence="4" id="KW-1185">Reference proteome</keyword>
<sequence>MALSTTSEAHQSICWREARPCPMSDASSDQKLSCQAWFHCEVAGDYVIKWKCHSLEEVEHNTTSPALSLCSNQSDAKELLDCPPPVVCADDPYLDHVHMKSSDVSTDVILAVAVSIFALLAMLLIVVSSYKYWRLRKRVSQKMMPHQYMVREFPYPVRYHNLWGSGSQFYDNPSAKNLQPTKAYGNPHHDVYFSRPQASSSYLEQLLSPADDFIDSKKEYGGSELSTPTRLFPPTGKFVADPSVATGSFVFHQPLGGAGLVGFNNKVESWVHQNKINKEKEEKSESVEYYHIYKGNIKQNIKQERQQSPKKSVDYKKEYTCLQNSSPDFSRMPQVSSIAIPSFEISGLQNTMAQHEYLNADLRMQEEVSQQFLKKRNCETGSVQETMSHYALGFVTRSGNQHFQVSHEGHNNNQHYQSVSPKFVNVGTSHPSPDVISSHNFSNKFVRVGKNVYRPLLSKSSSGSSINMHSGNNDNIDLSYDSFRNEHIRELAKRGAASSSTLEAGYRQKGHGKSTGVTCRY</sequence>
<organism evidence="3 4">
    <name type="scientific">Candidula unifasciata</name>
    <dbReference type="NCBI Taxonomy" id="100452"/>
    <lineage>
        <taxon>Eukaryota</taxon>
        <taxon>Metazoa</taxon>
        <taxon>Spiralia</taxon>
        <taxon>Lophotrochozoa</taxon>
        <taxon>Mollusca</taxon>
        <taxon>Gastropoda</taxon>
        <taxon>Heterobranchia</taxon>
        <taxon>Euthyneura</taxon>
        <taxon>Panpulmonata</taxon>
        <taxon>Eupulmonata</taxon>
        <taxon>Stylommatophora</taxon>
        <taxon>Helicina</taxon>
        <taxon>Helicoidea</taxon>
        <taxon>Geomitridae</taxon>
        <taxon>Candidula</taxon>
    </lineage>
</organism>
<comment type="caution">
    <text evidence="3">The sequence shown here is derived from an EMBL/GenBank/DDBJ whole genome shotgun (WGS) entry which is preliminary data.</text>
</comment>
<keyword evidence="2" id="KW-1133">Transmembrane helix</keyword>
<evidence type="ECO:0000313" key="4">
    <source>
        <dbReference type="Proteomes" id="UP000678393"/>
    </source>
</evidence>